<feature type="compositionally biased region" description="Basic and acidic residues" evidence="3">
    <location>
        <begin position="280"/>
        <end position="295"/>
    </location>
</feature>
<reference evidence="4" key="1">
    <citation type="submission" date="2021-01" db="EMBL/GenBank/DDBJ databases">
        <authorList>
            <person name="Corre E."/>
            <person name="Pelletier E."/>
            <person name="Niang G."/>
            <person name="Scheremetjew M."/>
            <person name="Finn R."/>
            <person name="Kale V."/>
            <person name="Holt S."/>
            <person name="Cochrane G."/>
            <person name="Meng A."/>
            <person name="Brown T."/>
            <person name="Cohen L."/>
        </authorList>
    </citation>
    <scope>NUCLEOTIDE SEQUENCE</scope>
    <source>
        <strain evidence="4">NIES-2562</strain>
    </source>
</reference>
<organism evidence="4">
    <name type="scientific">Palpitomonas bilix</name>
    <dbReference type="NCBI Taxonomy" id="652834"/>
    <lineage>
        <taxon>Eukaryota</taxon>
        <taxon>Eukaryota incertae sedis</taxon>
    </lineage>
</organism>
<dbReference type="GO" id="GO:0005634">
    <property type="term" value="C:nucleus"/>
    <property type="evidence" value="ECO:0007669"/>
    <property type="project" value="TreeGrafter"/>
</dbReference>
<keyword evidence="1" id="KW-0819">tRNA processing</keyword>
<proteinExistence type="inferred from homology"/>
<gene>
    <name evidence="4" type="ORF">PBIL07802_LOCUS17027</name>
</gene>
<name>A0A7S3DEE4_9EUKA</name>
<dbReference type="Gene3D" id="3.40.140.10">
    <property type="entry name" value="Cytidine Deaminase, domain 2"/>
    <property type="match status" value="1"/>
</dbReference>
<evidence type="ECO:0000313" key="4">
    <source>
        <dbReference type="EMBL" id="CAE0254779.1"/>
    </source>
</evidence>
<dbReference type="EMBL" id="HBIB01026350">
    <property type="protein sequence ID" value="CAE0254779.1"/>
    <property type="molecule type" value="Transcribed_RNA"/>
</dbReference>
<dbReference type="GO" id="GO:0005737">
    <property type="term" value="C:cytoplasm"/>
    <property type="evidence" value="ECO:0007669"/>
    <property type="project" value="TreeGrafter"/>
</dbReference>
<dbReference type="SUPFAM" id="SSF53927">
    <property type="entry name" value="Cytidine deaminase-like"/>
    <property type="match status" value="2"/>
</dbReference>
<sequence>MPVRVMPPIEEEEDLPMCEFIVSAVPPKLANGRFKLLNKVFPLHDYPHIKRVRREQKKGENGSKGDITLQVVVAPVHSVLNGMDDAVIDQLQAEDLLPSALPHTHVGGDNVNSRQLIVDAAIEKGMIQLIPARPPLVRWQFEAVKDAWPITFKPVTRPDAPIVNDSNVAEWARYMQDALEQARIAAKLGQLPRGGIIVDPSSQKVVAAGFDLTSSWTAELQAHLQSDTYMREVCERRPAYVNPLFETAMVLADIVARRHCHTHGPLTRKGMNAEKGGGVGKEKETASSRERKDSDCTSTSTLCDSSPACASPSSISATSTAGEPTTATVTAATSTSACGPSATTSISDMCYAVSSEEEEDKRGERKSGRKRKSDDVASQSADTLHTDKEEGGEEQYLCTGYDAYLTHEPSTMSAMCLLHSRIRRVIIALPSHSRQAPLTGKTRLHAHPHLNHRFDVVVGVLEEEVEKSVGMNEE</sequence>
<dbReference type="InterPro" id="IPR016193">
    <property type="entry name" value="Cytidine_deaminase-like"/>
</dbReference>
<dbReference type="PANTHER" id="PTHR11079:SF156">
    <property type="entry name" value="INACTIVE TRNA-SPECIFIC ADENOSINE DEAMINASE-LIKE PROTEIN 3-RELATED"/>
    <property type="match status" value="1"/>
</dbReference>
<dbReference type="GO" id="GO:0008033">
    <property type="term" value="P:tRNA processing"/>
    <property type="evidence" value="ECO:0007669"/>
    <property type="project" value="UniProtKB-KW"/>
</dbReference>
<protein>
    <submittedName>
        <fullName evidence="4">Uncharacterized protein</fullName>
    </submittedName>
</protein>
<feature type="region of interest" description="Disordered" evidence="3">
    <location>
        <begin position="263"/>
        <end position="322"/>
    </location>
</feature>
<comment type="similarity">
    <text evidence="2">Belongs to the cytidine and deoxycytidylate deaminase family. ADAT3 subfamily.</text>
</comment>
<evidence type="ECO:0000256" key="3">
    <source>
        <dbReference type="SAM" id="MobiDB-lite"/>
    </source>
</evidence>
<feature type="compositionally biased region" description="Low complexity" evidence="3">
    <location>
        <begin position="296"/>
        <end position="322"/>
    </location>
</feature>
<accession>A0A7S3DEE4</accession>
<feature type="region of interest" description="Disordered" evidence="3">
    <location>
        <begin position="353"/>
        <end position="392"/>
    </location>
</feature>
<evidence type="ECO:0000256" key="1">
    <source>
        <dbReference type="ARBA" id="ARBA00022694"/>
    </source>
</evidence>
<dbReference type="AlphaFoldDB" id="A0A7S3DEE4"/>
<dbReference type="GO" id="GO:0052717">
    <property type="term" value="F:tRNA-specific adenosine-34 deaminase activity"/>
    <property type="evidence" value="ECO:0007669"/>
    <property type="project" value="TreeGrafter"/>
</dbReference>
<dbReference type="PANTHER" id="PTHR11079">
    <property type="entry name" value="CYTOSINE DEAMINASE FAMILY MEMBER"/>
    <property type="match status" value="1"/>
</dbReference>
<evidence type="ECO:0000256" key="2">
    <source>
        <dbReference type="ARBA" id="ARBA00038160"/>
    </source>
</evidence>